<evidence type="ECO:0000313" key="3">
    <source>
        <dbReference type="EMBL" id="AFM18835.1"/>
    </source>
</evidence>
<dbReference type="eggNOG" id="ENOG5031RFQ">
    <property type="taxonomic scope" value="Bacteria"/>
</dbReference>
<dbReference type="EMBL" id="CP003053">
    <property type="protein sequence ID" value="AFM18835.1"/>
    <property type="molecule type" value="Genomic_DNA"/>
</dbReference>
<evidence type="ECO:0000256" key="1">
    <source>
        <dbReference type="SAM" id="MobiDB-lite"/>
    </source>
</evidence>
<feature type="compositionally biased region" description="Low complexity" evidence="1">
    <location>
        <begin position="30"/>
        <end position="43"/>
    </location>
</feature>
<reference evidence="3 4" key="1">
    <citation type="submission" date="2012-06" db="EMBL/GenBank/DDBJ databases">
        <title>Complete sequence of chromosome of Mycobacterium chubuense NBB4.</title>
        <authorList>
            <consortium name="US DOE Joint Genome Institute"/>
            <person name="Lucas S."/>
            <person name="Han J."/>
            <person name="Lapidus A."/>
            <person name="Cheng J.-F."/>
            <person name="Goodwin L."/>
            <person name="Pitluck S."/>
            <person name="Peters L."/>
            <person name="Mikhailova N."/>
            <person name="Teshima H."/>
            <person name="Detter J.C."/>
            <person name="Han C."/>
            <person name="Tapia R."/>
            <person name="Land M."/>
            <person name="Hauser L."/>
            <person name="Kyrpides N."/>
            <person name="Ivanova N."/>
            <person name="Pagani I."/>
            <person name="Mattes T."/>
            <person name="Holmes A."/>
            <person name="Rutledge P."/>
            <person name="Paulsen I."/>
            <person name="Coleman N."/>
            <person name="Woyke T."/>
        </authorList>
    </citation>
    <scope>NUCLEOTIDE SEQUENCE [LARGE SCALE GENOMIC DNA]</scope>
    <source>
        <strain evidence="3 4">NBB4</strain>
    </source>
</reference>
<dbReference type="KEGG" id="mcb:Mycch_4113"/>
<dbReference type="PATRIC" id="fig|710421.3.peg.4111"/>
<dbReference type="AlphaFoldDB" id="I4BNH8"/>
<evidence type="ECO:0000313" key="4">
    <source>
        <dbReference type="Proteomes" id="UP000006057"/>
    </source>
</evidence>
<name>I4BNH8_MYCCN</name>
<evidence type="ECO:0008006" key="5">
    <source>
        <dbReference type="Google" id="ProtNLM"/>
    </source>
</evidence>
<keyword evidence="2" id="KW-0732">Signal</keyword>
<protein>
    <recommendedName>
        <fullName evidence="5">PASTA domain-containing protein</fullName>
    </recommendedName>
</protein>
<feature type="region of interest" description="Disordered" evidence="1">
    <location>
        <begin position="30"/>
        <end position="52"/>
    </location>
</feature>
<accession>I4BNH8</accession>
<keyword evidence="4" id="KW-1185">Reference proteome</keyword>
<feature type="chain" id="PRO_5003686515" description="PASTA domain-containing protein" evidence="2">
    <location>
        <begin position="31"/>
        <end position="112"/>
    </location>
</feature>
<dbReference type="STRING" id="710421.Mycch_4113"/>
<proteinExistence type="predicted"/>
<dbReference type="Proteomes" id="UP000006057">
    <property type="component" value="Chromosome"/>
</dbReference>
<gene>
    <name evidence="3" type="ordered locus">Mycch_4113</name>
</gene>
<feature type="signal peptide" evidence="2">
    <location>
        <begin position="1"/>
        <end position="30"/>
    </location>
</feature>
<dbReference type="HOGENOM" id="CLU_161321_3_0_11"/>
<evidence type="ECO:0000256" key="2">
    <source>
        <dbReference type="SAM" id="SignalP"/>
    </source>
</evidence>
<sequence length="112" mass="11802" precursor="true">MQGVIVMNKFIAAGLLPVAALLALSATAQAEPSPSGSSQGPSATETINQLKSQGLDVRVNRIGSGPMDKCTVANISRAVTQPPIIPAFDWHDVNVFTRYPQPVVTVTLNCSR</sequence>
<organism evidence="3 4">
    <name type="scientific">Mycolicibacterium chubuense (strain NBB4)</name>
    <name type="common">Mycobacterium chubuense</name>
    <dbReference type="NCBI Taxonomy" id="710421"/>
    <lineage>
        <taxon>Bacteria</taxon>
        <taxon>Bacillati</taxon>
        <taxon>Actinomycetota</taxon>
        <taxon>Actinomycetes</taxon>
        <taxon>Mycobacteriales</taxon>
        <taxon>Mycobacteriaceae</taxon>
        <taxon>Mycolicibacterium</taxon>
    </lineage>
</organism>